<evidence type="ECO:0008006" key="3">
    <source>
        <dbReference type="Google" id="ProtNLM"/>
    </source>
</evidence>
<gene>
    <name evidence="1" type="ORF">E8E13_011301</name>
</gene>
<protein>
    <recommendedName>
        <fullName evidence="3">Transcription factor domain-containing protein</fullName>
    </recommendedName>
</protein>
<dbReference type="Proteomes" id="UP000801428">
    <property type="component" value="Unassembled WGS sequence"/>
</dbReference>
<comment type="caution">
    <text evidence="1">The sequence shown here is derived from an EMBL/GenBank/DDBJ whole genome shotgun (WGS) entry which is preliminary data.</text>
</comment>
<accession>A0A9P4TPR4</accession>
<dbReference type="AlphaFoldDB" id="A0A9P4TPR4"/>
<proteinExistence type="predicted"/>
<dbReference type="OrthoDB" id="3990906at2759"/>
<reference evidence="1" key="1">
    <citation type="submission" date="2019-04" db="EMBL/GenBank/DDBJ databases">
        <title>Sequencing of skin fungus with MAO and IRED activity.</title>
        <authorList>
            <person name="Marsaioli A.J."/>
            <person name="Bonatto J.M.C."/>
            <person name="Reis Junior O."/>
        </authorList>
    </citation>
    <scope>NUCLEOTIDE SEQUENCE</scope>
    <source>
        <strain evidence="1">30M1</strain>
    </source>
</reference>
<keyword evidence="2" id="KW-1185">Reference proteome</keyword>
<sequence>MEILCCLALYLHALDSRNAAHVTIGQAMRIAQANGMHTDMPAQELGGPLVQRCRQIWWTRRAALEMQIKISHAYADIGRTVYGPQTQPKKEFVTNIKAMVLLVIRPILFCCLERTLQAPIEASRLIASNKVRQIISLSSETALNMLNMLEGLKDQGLLETFLPWDFEALFVTTSTLILIGVIDSTLLPEDTSHTEKIPVLFEYMIASGNDVAAHRDKELRWLKTMLEELTATTVLQGQNDRRLGTEPTATASKVSQVAATLEQGVSAKCTTSVEDRPGHVIGLQEPFAGSSHDGIGFGQDLTADQVIFLAESMDIEEIDWTNLVMSDVEGPWGN</sequence>
<dbReference type="EMBL" id="SWKU01000002">
    <property type="protein sequence ID" value="KAF3009976.1"/>
    <property type="molecule type" value="Genomic_DNA"/>
</dbReference>
<evidence type="ECO:0000313" key="1">
    <source>
        <dbReference type="EMBL" id="KAF3009976.1"/>
    </source>
</evidence>
<organism evidence="1 2">
    <name type="scientific">Curvularia kusanoi</name>
    <name type="common">Cochliobolus kusanoi</name>
    <dbReference type="NCBI Taxonomy" id="90978"/>
    <lineage>
        <taxon>Eukaryota</taxon>
        <taxon>Fungi</taxon>
        <taxon>Dikarya</taxon>
        <taxon>Ascomycota</taxon>
        <taxon>Pezizomycotina</taxon>
        <taxon>Dothideomycetes</taxon>
        <taxon>Pleosporomycetidae</taxon>
        <taxon>Pleosporales</taxon>
        <taxon>Pleosporineae</taxon>
        <taxon>Pleosporaceae</taxon>
        <taxon>Curvularia</taxon>
    </lineage>
</organism>
<evidence type="ECO:0000313" key="2">
    <source>
        <dbReference type="Proteomes" id="UP000801428"/>
    </source>
</evidence>
<name>A0A9P4TPR4_CURKU</name>
<dbReference type="CDD" id="cd12148">
    <property type="entry name" value="fungal_TF_MHR"/>
    <property type="match status" value="1"/>
</dbReference>